<organism evidence="1 2">
    <name type="scientific">Buddleja alternifolia</name>
    <dbReference type="NCBI Taxonomy" id="168488"/>
    <lineage>
        <taxon>Eukaryota</taxon>
        <taxon>Viridiplantae</taxon>
        <taxon>Streptophyta</taxon>
        <taxon>Embryophyta</taxon>
        <taxon>Tracheophyta</taxon>
        <taxon>Spermatophyta</taxon>
        <taxon>Magnoliopsida</taxon>
        <taxon>eudicotyledons</taxon>
        <taxon>Gunneridae</taxon>
        <taxon>Pentapetalae</taxon>
        <taxon>asterids</taxon>
        <taxon>lamiids</taxon>
        <taxon>Lamiales</taxon>
        <taxon>Scrophulariaceae</taxon>
        <taxon>Buddlejeae</taxon>
        <taxon>Buddleja</taxon>
    </lineage>
</organism>
<reference evidence="1" key="1">
    <citation type="submission" date="2019-10" db="EMBL/GenBank/DDBJ databases">
        <authorList>
            <person name="Zhang R."/>
            <person name="Pan Y."/>
            <person name="Wang J."/>
            <person name="Ma R."/>
            <person name="Yu S."/>
        </authorList>
    </citation>
    <scope>NUCLEOTIDE SEQUENCE</scope>
    <source>
        <strain evidence="1">LA-IB0</strain>
        <tissue evidence="1">Leaf</tissue>
    </source>
</reference>
<sequence>MAHNADIHYVDGIPNDVNSILTGSPDKIIRMYNHRKLTSKGSPAKAFVFKSATEDTILNIWDVGKIGELELVGTLQTWRMIDLQYRSKKVLAKPEKLKVHIPECSSF</sequence>
<evidence type="ECO:0000313" key="1">
    <source>
        <dbReference type="EMBL" id="KAG8375137.1"/>
    </source>
</evidence>
<dbReference type="AlphaFoldDB" id="A0AAV6X5B7"/>
<protein>
    <submittedName>
        <fullName evidence="1">Uncharacterized protein</fullName>
    </submittedName>
</protein>
<accession>A0AAV6X5B7</accession>
<name>A0AAV6X5B7_9LAMI</name>
<dbReference type="Proteomes" id="UP000826271">
    <property type="component" value="Unassembled WGS sequence"/>
</dbReference>
<comment type="caution">
    <text evidence="1">The sequence shown here is derived from an EMBL/GenBank/DDBJ whole genome shotgun (WGS) entry which is preliminary data.</text>
</comment>
<gene>
    <name evidence="1" type="ORF">BUALT_Bualt10G0069100</name>
</gene>
<keyword evidence="2" id="KW-1185">Reference proteome</keyword>
<proteinExistence type="predicted"/>
<dbReference type="EMBL" id="WHWC01000010">
    <property type="protein sequence ID" value="KAG8375137.1"/>
    <property type="molecule type" value="Genomic_DNA"/>
</dbReference>
<evidence type="ECO:0000313" key="2">
    <source>
        <dbReference type="Proteomes" id="UP000826271"/>
    </source>
</evidence>